<evidence type="ECO:0000313" key="3">
    <source>
        <dbReference type="EMBL" id="KAG0145437.1"/>
    </source>
</evidence>
<dbReference type="Proteomes" id="UP000886653">
    <property type="component" value="Unassembled WGS sequence"/>
</dbReference>
<evidence type="ECO:0000313" key="4">
    <source>
        <dbReference type="Proteomes" id="UP000886653"/>
    </source>
</evidence>
<feature type="compositionally biased region" description="Basic and acidic residues" evidence="2">
    <location>
        <begin position="554"/>
        <end position="567"/>
    </location>
</feature>
<dbReference type="InterPro" id="IPR011990">
    <property type="entry name" value="TPR-like_helical_dom_sf"/>
</dbReference>
<reference evidence="3" key="1">
    <citation type="submission" date="2013-11" db="EMBL/GenBank/DDBJ databases">
        <title>Genome sequence of the fusiform rust pathogen reveals effectors for host alternation and coevolution with pine.</title>
        <authorList>
            <consortium name="DOE Joint Genome Institute"/>
            <person name="Smith K."/>
            <person name="Pendleton A."/>
            <person name="Kubisiak T."/>
            <person name="Anderson C."/>
            <person name="Salamov A."/>
            <person name="Aerts A."/>
            <person name="Riley R."/>
            <person name="Clum A."/>
            <person name="Lindquist E."/>
            <person name="Ence D."/>
            <person name="Campbell M."/>
            <person name="Kronenberg Z."/>
            <person name="Feau N."/>
            <person name="Dhillon B."/>
            <person name="Hamelin R."/>
            <person name="Burleigh J."/>
            <person name="Smith J."/>
            <person name="Yandell M."/>
            <person name="Nelson C."/>
            <person name="Grigoriev I."/>
            <person name="Davis J."/>
        </authorList>
    </citation>
    <scope>NUCLEOTIDE SEQUENCE</scope>
    <source>
        <strain evidence="3">G11</strain>
    </source>
</reference>
<proteinExistence type="predicted"/>
<keyword evidence="4" id="KW-1185">Reference proteome</keyword>
<dbReference type="InterPro" id="IPR002885">
    <property type="entry name" value="PPR_rpt"/>
</dbReference>
<dbReference type="PROSITE" id="PS51375">
    <property type="entry name" value="PPR"/>
    <property type="match status" value="1"/>
</dbReference>
<protein>
    <recommendedName>
        <fullName evidence="5">Pentatricopeptide repeat-containing protein</fullName>
    </recommendedName>
</protein>
<gene>
    <name evidence="3" type="ORF">CROQUDRAFT_78748</name>
</gene>
<evidence type="ECO:0000256" key="2">
    <source>
        <dbReference type="SAM" id="MobiDB-lite"/>
    </source>
</evidence>
<comment type="caution">
    <text evidence="3">The sequence shown here is derived from an EMBL/GenBank/DDBJ whole genome shotgun (WGS) entry which is preliminary data.</text>
</comment>
<dbReference type="OrthoDB" id="185373at2759"/>
<evidence type="ECO:0000256" key="1">
    <source>
        <dbReference type="PROSITE-ProRule" id="PRU00708"/>
    </source>
</evidence>
<feature type="compositionally biased region" description="Basic and acidic residues" evidence="2">
    <location>
        <begin position="577"/>
        <end position="588"/>
    </location>
</feature>
<organism evidence="3 4">
    <name type="scientific">Cronartium quercuum f. sp. fusiforme G11</name>
    <dbReference type="NCBI Taxonomy" id="708437"/>
    <lineage>
        <taxon>Eukaryota</taxon>
        <taxon>Fungi</taxon>
        <taxon>Dikarya</taxon>
        <taxon>Basidiomycota</taxon>
        <taxon>Pucciniomycotina</taxon>
        <taxon>Pucciniomycetes</taxon>
        <taxon>Pucciniales</taxon>
        <taxon>Coleosporiaceae</taxon>
        <taxon>Cronartium</taxon>
    </lineage>
</organism>
<evidence type="ECO:0008006" key="5">
    <source>
        <dbReference type="Google" id="ProtNLM"/>
    </source>
</evidence>
<dbReference type="EMBL" id="MU167276">
    <property type="protein sequence ID" value="KAG0145437.1"/>
    <property type="molecule type" value="Genomic_DNA"/>
</dbReference>
<name>A0A9P6NH10_9BASI</name>
<dbReference type="Gene3D" id="1.25.40.10">
    <property type="entry name" value="Tetratricopeptide repeat domain"/>
    <property type="match status" value="1"/>
</dbReference>
<dbReference type="AlphaFoldDB" id="A0A9P6NH10"/>
<accession>A0A9P6NH10</accession>
<feature type="region of interest" description="Disordered" evidence="2">
    <location>
        <begin position="554"/>
        <end position="588"/>
    </location>
</feature>
<sequence>MRSRFQIRLQHIRYSTLTIPQPTPAALPPPNGCPSSTRQQLPIYLRYANNPSELNIRLQQLCLRPDGGLDAAIKLVKSSSIQVATVSVWTQLLQHVVQANRFSFVYKLFLEMKRRAIQPDAQFYVTFFASLAKCPPSKTITLARLQSLWTDTEPLLHSLAHLNRTALVNAYLHCLTSHGHAQAAFDLFETLPPRTIDSVTVSQMLKPLTSSHAPADRDRARSLWQRLGSTLDLDVRATMSFAALFLRSPDRADQKLAIEILESRLGLSLGPNYRFWAPPTKTGPLGKQIRFDAGSLSSLLRMLLGMRKYSVICRLWVQVVANRDLYLERDALDFVHCGLAMVAMGKCDGIDDVEALLVWMLESKKKKLLPRTDTLDKAMQAAWETNNLSASLRILHAFTHIPHDNILPATDLTMPLLSAAQTCPLKPSTRALCTLLQTAQSVGTARALERALLALSRVGCALLQTETEARAAHEVERREIRSSTGVSVASFDLSFERYWRRQYIWILTDVLDRVGRKKDDEGQWKSWRDRIDKHLEVSGDVEFRTRIEARSMGEKVSIEAGKDDRPQRRQKSRISKARSDESGKSLFL</sequence>
<feature type="repeat" description="PPR" evidence="1">
    <location>
        <begin position="85"/>
        <end position="119"/>
    </location>
</feature>